<dbReference type="InterPro" id="IPR058876">
    <property type="entry name" value="Ig-like_ZP"/>
</dbReference>
<evidence type="ECO:0000256" key="1">
    <source>
        <dbReference type="ARBA" id="ARBA00023157"/>
    </source>
</evidence>
<feature type="domain" description="ZP" evidence="2">
    <location>
        <begin position="361"/>
        <end position="576"/>
    </location>
</feature>
<organism evidence="3 4">
    <name type="scientific">Xiphophorus couchianus</name>
    <name type="common">Monterrey platyfish</name>
    <dbReference type="NCBI Taxonomy" id="32473"/>
    <lineage>
        <taxon>Eukaryota</taxon>
        <taxon>Metazoa</taxon>
        <taxon>Chordata</taxon>
        <taxon>Craniata</taxon>
        <taxon>Vertebrata</taxon>
        <taxon>Euteleostomi</taxon>
        <taxon>Actinopterygii</taxon>
        <taxon>Neopterygii</taxon>
        <taxon>Teleostei</taxon>
        <taxon>Neoteleostei</taxon>
        <taxon>Acanthomorphata</taxon>
        <taxon>Ovalentaria</taxon>
        <taxon>Atherinomorphae</taxon>
        <taxon>Cyprinodontiformes</taxon>
        <taxon>Poeciliidae</taxon>
        <taxon>Poeciliinae</taxon>
        <taxon>Xiphophorus</taxon>
    </lineage>
</organism>
<dbReference type="InterPro" id="IPR055355">
    <property type="entry name" value="ZP-C"/>
</dbReference>
<dbReference type="Proteomes" id="UP000261380">
    <property type="component" value="Unplaced"/>
</dbReference>
<dbReference type="PANTHER" id="PTHR47130">
    <property type="entry name" value="SI:DKEY-19B23.11-RELATED"/>
    <property type="match status" value="1"/>
</dbReference>
<protein>
    <submittedName>
        <fullName evidence="3">Zona pellucida protein AX 1</fullName>
    </submittedName>
</protein>
<dbReference type="GeneTree" id="ENSGT00940000163503"/>
<dbReference type="STRING" id="32473.ENSXCOP00000003289"/>
<dbReference type="Pfam" id="PF00100">
    <property type="entry name" value="Zona_pellucida"/>
    <property type="match status" value="1"/>
</dbReference>
<dbReference type="PROSITE" id="PS51034">
    <property type="entry name" value="ZP_2"/>
    <property type="match status" value="1"/>
</dbReference>
<sequence>SGLKADCVGNLMRLTLDEALALGNQLEVEALGTQYILLTPRLAAQCGYSMESDPWGNTRIYTSLLGCFDDMMIGVGLKLKIYRHSPSDVISHHVAQTCSYTRWAPREILCDRNYMEVSGYMAPHAEEDFQLNTIPGTSEDVSGIWKMTFFTPEPMSMVLKEAQQAGYSAMTTATRVVVRSPYNTAETYSEAVAGVPMEVLKVSIYYHITYTIEPMLEVFWRADQTQQDTRYKILFPITTPPMPRPPYTDDMREFNLYVGTFLHDVELRNITFTTGVLTVEESNARGFTVQQHVFDNGTSVFSIKVPFDTDVIFKHNPEVLVTTYTLSVVFGFVILPEESSLAHAVELQASLQDVLPTLTGTCDQDQFYIIVKYGSQGTNFNTMVGGLDLTPELAEAYKFKGNATHGTIKVPYTATSSAFELITTNSIRARLDVLVWDPITNWILSDLFLACYFPLTTTCYPNGTISALAVKVQSVPNLDPSWLTLKDQSCTPVSSNDRFAQFIFSADSCGTTRTSSYQDFYEAEDYPVEKYLREPLYFEVELVQSTDPHLALILDNCWATLEKERTSLPSWDIIVA</sequence>
<dbReference type="AlphaFoldDB" id="A0A3B5L689"/>
<keyword evidence="1" id="KW-1015">Disulfide bond</keyword>
<evidence type="ECO:0000313" key="4">
    <source>
        <dbReference type="Proteomes" id="UP000261380"/>
    </source>
</evidence>
<evidence type="ECO:0000259" key="2">
    <source>
        <dbReference type="PROSITE" id="PS51034"/>
    </source>
</evidence>
<name>A0A3B5L689_9TELE</name>
<dbReference type="PANTHER" id="PTHR47130:SF3">
    <property type="entry name" value="ZONA PELLUCIDA PROTEIN"/>
    <property type="match status" value="1"/>
</dbReference>
<keyword evidence="4" id="KW-1185">Reference proteome</keyword>
<evidence type="ECO:0000313" key="3">
    <source>
        <dbReference type="Ensembl" id="ENSXCOP00000003289.1"/>
    </source>
</evidence>
<accession>A0A3B5L689</accession>
<dbReference type="InterPro" id="IPR001507">
    <property type="entry name" value="ZP_dom"/>
</dbReference>
<reference evidence="3" key="1">
    <citation type="submission" date="2025-08" db="UniProtKB">
        <authorList>
            <consortium name="Ensembl"/>
        </authorList>
    </citation>
    <scope>IDENTIFICATION</scope>
</reference>
<reference evidence="3" key="2">
    <citation type="submission" date="2025-09" db="UniProtKB">
        <authorList>
            <consortium name="Ensembl"/>
        </authorList>
    </citation>
    <scope>IDENTIFICATION</scope>
</reference>
<proteinExistence type="predicted"/>
<dbReference type="InterPro" id="IPR042235">
    <property type="entry name" value="ZP-C_dom"/>
</dbReference>
<dbReference type="Gene3D" id="2.60.40.4100">
    <property type="entry name" value="Zona pellucida, ZP-C domain"/>
    <property type="match status" value="1"/>
</dbReference>
<dbReference type="Ensembl" id="ENSXCOT00000003327.1">
    <property type="protein sequence ID" value="ENSXCOP00000003289.1"/>
    <property type="gene ID" value="ENSXCOG00000002592.1"/>
</dbReference>
<dbReference type="Pfam" id="PF26562">
    <property type="entry name" value="Ig-like"/>
    <property type="match status" value="1"/>
</dbReference>